<dbReference type="PROSITE" id="PS51194">
    <property type="entry name" value="HELICASE_CTER"/>
    <property type="match status" value="1"/>
</dbReference>
<dbReference type="SMART" id="SM00487">
    <property type="entry name" value="DEXDc"/>
    <property type="match status" value="1"/>
</dbReference>
<evidence type="ECO:0000256" key="5">
    <source>
        <dbReference type="ARBA" id="ARBA00022806"/>
    </source>
</evidence>
<accession>A0A318D2A7</accession>
<evidence type="ECO:0000256" key="11">
    <source>
        <dbReference type="RuleBase" id="RU000492"/>
    </source>
</evidence>
<dbReference type="FunFam" id="3.40.50.300:FF:000108">
    <property type="entry name" value="ATP-dependent RNA helicase RhlE"/>
    <property type="match status" value="1"/>
</dbReference>
<dbReference type="PANTHER" id="PTHR47959">
    <property type="entry name" value="ATP-DEPENDENT RNA HELICASE RHLE-RELATED"/>
    <property type="match status" value="1"/>
</dbReference>
<dbReference type="PROSITE" id="PS00039">
    <property type="entry name" value="DEAD_ATP_HELICASE"/>
    <property type="match status" value="1"/>
</dbReference>
<dbReference type="InterPro" id="IPR014014">
    <property type="entry name" value="RNA_helicase_DEAD_Q_motif"/>
</dbReference>
<dbReference type="Proteomes" id="UP000247689">
    <property type="component" value="Unassembled WGS sequence"/>
</dbReference>
<dbReference type="SMART" id="SM00490">
    <property type="entry name" value="HELICc"/>
    <property type="match status" value="1"/>
</dbReference>
<feature type="domain" description="Helicase C-terminal" evidence="13">
    <location>
        <begin position="216"/>
        <end position="377"/>
    </location>
</feature>
<dbReference type="CDD" id="cd12501">
    <property type="entry name" value="RRM_EcDbpA_like"/>
    <property type="match status" value="1"/>
</dbReference>
<proteinExistence type="inferred from homology"/>
<dbReference type="RefSeq" id="WP_110201169.1">
    <property type="nucleotide sequence ID" value="NZ_QICH01000002.1"/>
</dbReference>
<dbReference type="Pfam" id="PF00270">
    <property type="entry name" value="DEAD"/>
    <property type="match status" value="1"/>
</dbReference>
<organism evidence="15 16">
    <name type="scientific">Kangiella spongicola</name>
    <dbReference type="NCBI Taxonomy" id="796379"/>
    <lineage>
        <taxon>Bacteria</taxon>
        <taxon>Pseudomonadati</taxon>
        <taxon>Pseudomonadota</taxon>
        <taxon>Gammaproteobacteria</taxon>
        <taxon>Kangiellales</taxon>
        <taxon>Kangiellaceae</taxon>
        <taxon>Kangiella</taxon>
    </lineage>
</organism>
<evidence type="ECO:0000259" key="12">
    <source>
        <dbReference type="PROSITE" id="PS51192"/>
    </source>
</evidence>
<evidence type="ECO:0000256" key="1">
    <source>
        <dbReference type="ARBA" id="ARBA00012552"/>
    </source>
</evidence>
<dbReference type="GO" id="GO:0003676">
    <property type="term" value="F:nucleic acid binding"/>
    <property type="evidence" value="ECO:0007669"/>
    <property type="project" value="InterPro"/>
</dbReference>
<sequence>MSHTAFSTLNLQQELIANLADLGFEGMTPIQAEALPHVLEAKDVIAQAKTGSGKTAVFGLGILQKLEPKNFAVQSMVMCPTRELAEQVAEEIRRLARPIANVKILTLCGGTPLRPQADSLKYGAHIVVGTPGRIMDHLEKQTLELDQVSTLVLDEADRMLDMGFEDAMEAIVAEVPRARQTMLFSATYPKEIQSMADHIMVDPVTVKIKEQHTGSTIAQDFYRISDEGERDVAVRLLLLKHRPDSAVIFCNTKRHVKDLTQYLKSNGFSVLALHGDLDQKERDQALVRFTNNSVTVMVATDVAARGLDIDALDLVINYHIASDPEIHVHRIGRTGRAGNKGHACSIVIGKEKHKVNRLAEYLEQDIEPIALPDTKLLKEPTYKAPMSTIQIDGGKKQKLRPGDILGALTADYRIEGSDVGKIQVANSWAYVAVKSDVLETALQLLNKGKMKGKKFRARKI</sequence>
<dbReference type="SUPFAM" id="SSF52540">
    <property type="entry name" value="P-loop containing nucleoside triphosphate hydrolases"/>
    <property type="match status" value="1"/>
</dbReference>
<dbReference type="PROSITE" id="PS51192">
    <property type="entry name" value="HELICASE_ATP_BIND_1"/>
    <property type="match status" value="1"/>
</dbReference>
<keyword evidence="5 11" id="KW-0347">Helicase</keyword>
<dbReference type="InterPro" id="IPR001650">
    <property type="entry name" value="Helicase_C-like"/>
</dbReference>
<dbReference type="CDD" id="cd18787">
    <property type="entry name" value="SF2_C_DEAD"/>
    <property type="match status" value="1"/>
</dbReference>
<dbReference type="InterPro" id="IPR050079">
    <property type="entry name" value="DEAD_box_RNA_helicase"/>
</dbReference>
<name>A0A318D2A7_9GAMM</name>
<feature type="domain" description="Helicase ATP-binding" evidence="12">
    <location>
        <begin position="35"/>
        <end position="206"/>
    </location>
</feature>
<dbReference type="Pfam" id="PF03880">
    <property type="entry name" value="DbpA"/>
    <property type="match status" value="1"/>
</dbReference>
<evidence type="ECO:0000256" key="4">
    <source>
        <dbReference type="ARBA" id="ARBA00022801"/>
    </source>
</evidence>
<comment type="catalytic activity">
    <reaction evidence="8">
        <text>ATP + H2O = ADP + phosphate + H(+)</text>
        <dbReference type="Rhea" id="RHEA:13065"/>
        <dbReference type="ChEBI" id="CHEBI:15377"/>
        <dbReference type="ChEBI" id="CHEBI:15378"/>
        <dbReference type="ChEBI" id="CHEBI:30616"/>
        <dbReference type="ChEBI" id="CHEBI:43474"/>
        <dbReference type="ChEBI" id="CHEBI:456216"/>
        <dbReference type="EC" id="3.6.4.13"/>
    </reaction>
</comment>
<evidence type="ECO:0000256" key="6">
    <source>
        <dbReference type="ARBA" id="ARBA00022840"/>
    </source>
</evidence>
<keyword evidence="4 11" id="KW-0378">Hydrolase</keyword>
<dbReference type="InterPro" id="IPR000629">
    <property type="entry name" value="RNA-helicase_DEAD-box_CS"/>
</dbReference>
<keyword evidence="3 11" id="KW-0547">Nucleotide-binding</keyword>
<evidence type="ECO:0000256" key="8">
    <source>
        <dbReference type="ARBA" id="ARBA00047984"/>
    </source>
</evidence>
<dbReference type="GO" id="GO:0005829">
    <property type="term" value="C:cytosol"/>
    <property type="evidence" value="ECO:0007669"/>
    <property type="project" value="TreeGrafter"/>
</dbReference>
<dbReference type="GO" id="GO:0005524">
    <property type="term" value="F:ATP binding"/>
    <property type="evidence" value="ECO:0007669"/>
    <property type="project" value="UniProtKB-KW"/>
</dbReference>
<evidence type="ECO:0000256" key="2">
    <source>
        <dbReference type="ARBA" id="ARBA00022490"/>
    </source>
</evidence>
<dbReference type="InterPro" id="IPR011545">
    <property type="entry name" value="DEAD/DEAH_box_helicase_dom"/>
</dbReference>
<evidence type="ECO:0000256" key="10">
    <source>
        <dbReference type="PROSITE-ProRule" id="PRU00552"/>
    </source>
</evidence>
<keyword evidence="16" id="KW-1185">Reference proteome</keyword>
<feature type="domain" description="DEAD-box RNA helicase Q" evidence="14">
    <location>
        <begin position="4"/>
        <end position="32"/>
    </location>
</feature>
<dbReference type="NCBIfam" id="NF008744">
    <property type="entry name" value="PRK11776.1"/>
    <property type="match status" value="1"/>
</dbReference>
<dbReference type="EMBL" id="QICH01000002">
    <property type="protein sequence ID" value="PXF63366.1"/>
    <property type="molecule type" value="Genomic_DNA"/>
</dbReference>
<feature type="short sequence motif" description="Q motif" evidence="10">
    <location>
        <begin position="4"/>
        <end position="32"/>
    </location>
</feature>
<dbReference type="AlphaFoldDB" id="A0A318D2A7"/>
<dbReference type="EC" id="3.6.4.13" evidence="1"/>
<dbReference type="InterPro" id="IPR005580">
    <property type="entry name" value="DbpA/CsdA_RNA-bd_dom"/>
</dbReference>
<gene>
    <name evidence="15" type="ORF">DL796_08000</name>
</gene>
<dbReference type="GO" id="GO:0042255">
    <property type="term" value="P:ribosome assembly"/>
    <property type="evidence" value="ECO:0007669"/>
    <property type="project" value="UniProtKB-ARBA"/>
</dbReference>
<dbReference type="Gene3D" id="3.40.50.300">
    <property type="entry name" value="P-loop containing nucleotide triphosphate hydrolases"/>
    <property type="match status" value="2"/>
</dbReference>
<dbReference type="InterPro" id="IPR012677">
    <property type="entry name" value="Nucleotide-bd_a/b_plait_sf"/>
</dbReference>
<keyword evidence="6 11" id="KW-0067">ATP-binding</keyword>
<evidence type="ECO:0000259" key="13">
    <source>
        <dbReference type="PROSITE" id="PS51194"/>
    </source>
</evidence>
<evidence type="ECO:0000256" key="3">
    <source>
        <dbReference type="ARBA" id="ARBA00022741"/>
    </source>
</evidence>
<dbReference type="GO" id="GO:0016787">
    <property type="term" value="F:hydrolase activity"/>
    <property type="evidence" value="ECO:0007669"/>
    <property type="project" value="UniProtKB-KW"/>
</dbReference>
<dbReference type="PANTHER" id="PTHR47959:SF1">
    <property type="entry name" value="ATP-DEPENDENT RNA HELICASE DBPA"/>
    <property type="match status" value="1"/>
</dbReference>
<dbReference type="InterPro" id="IPR027417">
    <property type="entry name" value="P-loop_NTPase"/>
</dbReference>
<dbReference type="Gene3D" id="3.30.70.330">
    <property type="match status" value="1"/>
</dbReference>
<dbReference type="OrthoDB" id="9805696at2"/>
<keyword evidence="2" id="KW-0963">Cytoplasm</keyword>
<dbReference type="InterPro" id="IPR044742">
    <property type="entry name" value="DEAD/DEAH_RhlB"/>
</dbReference>
<comment type="similarity">
    <text evidence="7 11">Belongs to the DEAD box helicase family.</text>
</comment>
<evidence type="ECO:0000313" key="16">
    <source>
        <dbReference type="Proteomes" id="UP000247689"/>
    </source>
</evidence>
<protein>
    <recommendedName>
        <fullName evidence="9">DEAD-box ATP-dependent RNA helicase RhpA</fullName>
        <ecNumber evidence="1">3.6.4.13</ecNumber>
    </recommendedName>
</protein>
<dbReference type="GO" id="GO:0009266">
    <property type="term" value="P:response to temperature stimulus"/>
    <property type="evidence" value="ECO:0007669"/>
    <property type="project" value="UniProtKB-ARBA"/>
</dbReference>
<comment type="caution">
    <text evidence="15">The sequence shown here is derived from an EMBL/GenBank/DDBJ whole genome shotgun (WGS) entry which is preliminary data.</text>
</comment>
<evidence type="ECO:0000313" key="15">
    <source>
        <dbReference type="EMBL" id="PXF63366.1"/>
    </source>
</evidence>
<evidence type="ECO:0000256" key="9">
    <source>
        <dbReference type="ARBA" id="ARBA00074363"/>
    </source>
</evidence>
<evidence type="ECO:0000259" key="14">
    <source>
        <dbReference type="PROSITE" id="PS51195"/>
    </source>
</evidence>
<evidence type="ECO:0000256" key="7">
    <source>
        <dbReference type="ARBA" id="ARBA00038437"/>
    </source>
</evidence>
<dbReference type="CDD" id="cd00268">
    <property type="entry name" value="DEADc"/>
    <property type="match status" value="1"/>
</dbReference>
<reference evidence="15 16" key="1">
    <citation type="submission" date="2018-05" db="EMBL/GenBank/DDBJ databases">
        <title>Kangiella spongicola genome sequence.</title>
        <authorList>
            <person name="Maclea K.S."/>
            <person name="Goen A.E."/>
            <person name="Kelley C."/>
            <person name="Underriner A."/>
            <person name="Silverwood T."/>
            <person name="Trachtenberg A.M."/>
        </authorList>
    </citation>
    <scope>NUCLEOTIDE SEQUENCE [LARGE SCALE GENOMIC DNA]</scope>
    <source>
        <strain evidence="15 16">ATCC BAA-2076</strain>
    </source>
</reference>
<dbReference type="PROSITE" id="PS51195">
    <property type="entry name" value="Q_MOTIF"/>
    <property type="match status" value="1"/>
</dbReference>
<dbReference type="Pfam" id="PF00271">
    <property type="entry name" value="Helicase_C"/>
    <property type="match status" value="1"/>
</dbReference>
<dbReference type="GO" id="GO:0003724">
    <property type="term" value="F:RNA helicase activity"/>
    <property type="evidence" value="ECO:0007669"/>
    <property type="project" value="UniProtKB-EC"/>
</dbReference>
<dbReference type="InterPro" id="IPR014001">
    <property type="entry name" value="Helicase_ATP-bd"/>
</dbReference>